<dbReference type="GO" id="GO:0031267">
    <property type="term" value="F:small GTPase binding"/>
    <property type="evidence" value="ECO:0007669"/>
    <property type="project" value="InterPro"/>
</dbReference>
<evidence type="ECO:0000313" key="3">
    <source>
        <dbReference type="Proteomes" id="UP000688137"/>
    </source>
</evidence>
<sequence>MANILQVYEQCINNPEILRHGDQYLSEYLKNTPNFILESLKLIFDVNQQQRKYIAILFKNVILLNWQHLQQQIKSDILKVLVDGLQQEQQVPVQEIITIIITEVMRRDPEYQSLIPQFLHLYTQNPHIINTLIHIYQQLDGQNLISYCEIILQNMLSQQSPTSKTYNLVYQVIKMFSHCEQTDIEQLKQCFDSTFIQWMERFSQVLQQQDQLESQIYIMKALNLIFKEMKTYSKQIRKVILPQMTIFLVRLTNSIQYLEEINFLDECYEQEPNQEVLLFYTLQMLMELNNQQLCNTTIYSSLLQILSMPIKNISMDHFIMEDDPTVVQAVLMFFEQQLSNKKTQQNAKQLLLQYLQQQVEMVGQYVIISQFSSDLFNPNQNFAIIESILKQQSTNQNQVFQLQKLIALTNLYLLTKGQVEVFTQLFQLHVQQLKSQLGLVNLFNLGKLCAHASKNNTLDEQSFKCLVDQSNIQFPSIDQDTAHILFDSVLQMFKLCKTLQFPILQNIYHYWTTYPHDSLLGQIFYELLEILVTIDPVSVQQTFSTTNGLIWLKVNTIIAKYQPQLLINFIPQIAQQLLVFNEFTPQGIMLLKTLLQYNSIDQLTLNTVIQILDIQLNVQKEPEFEALTEHVHDLLLVVWNKHMNRQITIQLLSKILQKIMHSEIPSTINGLTTILCAIYLQHSNQLLQWFQSNTDSTQQLFSKWLRFASILQQKSLLQLQINVIYQFTQLPYFDQLFYVDPFIDKVIPLKAKMMEFLISNQQQCKTIALDEDDEFQDIDSIETEFENDITECHNLIQPISISFEHLQHLSKHLSKEQQQYLRKQ</sequence>
<organism evidence="2 3">
    <name type="scientific">Paramecium primaurelia</name>
    <dbReference type="NCBI Taxonomy" id="5886"/>
    <lineage>
        <taxon>Eukaryota</taxon>
        <taxon>Sar</taxon>
        <taxon>Alveolata</taxon>
        <taxon>Ciliophora</taxon>
        <taxon>Intramacronucleata</taxon>
        <taxon>Oligohymenophorea</taxon>
        <taxon>Peniculida</taxon>
        <taxon>Parameciidae</taxon>
        <taxon>Paramecium</taxon>
    </lineage>
</organism>
<dbReference type="InterPro" id="IPR001494">
    <property type="entry name" value="Importin-beta_N"/>
</dbReference>
<protein>
    <recommendedName>
        <fullName evidence="1">Importin N-terminal domain-containing protein</fullName>
    </recommendedName>
</protein>
<proteinExistence type="predicted"/>
<reference evidence="2" key="1">
    <citation type="submission" date="2021-01" db="EMBL/GenBank/DDBJ databases">
        <authorList>
            <consortium name="Genoscope - CEA"/>
            <person name="William W."/>
        </authorList>
    </citation>
    <scope>NUCLEOTIDE SEQUENCE</scope>
</reference>
<gene>
    <name evidence="2" type="ORF">PPRIM_AZ9-3.1.T0300064</name>
</gene>
<name>A0A8S1KZC5_PARPR</name>
<accession>A0A8S1KZC5</accession>
<dbReference type="Proteomes" id="UP000688137">
    <property type="component" value="Unassembled WGS sequence"/>
</dbReference>
<evidence type="ECO:0000259" key="1">
    <source>
        <dbReference type="PROSITE" id="PS50166"/>
    </source>
</evidence>
<dbReference type="EMBL" id="CAJJDM010000029">
    <property type="protein sequence ID" value="CAD8060297.1"/>
    <property type="molecule type" value="Genomic_DNA"/>
</dbReference>
<keyword evidence="3" id="KW-1185">Reference proteome</keyword>
<dbReference type="GO" id="GO:0006886">
    <property type="term" value="P:intracellular protein transport"/>
    <property type="evidence" value="ECO:0007669"/>
    <property type="project" value="InterPro"/>
</dbReference>
<evidence type="ECO:0000313" key="2">
    <source>
        <dbReference type="EMBL" id="CAD8060297.1"/>
    </source>
</evidence>
<comment type="caution">
    <text evidence="2">The sequence shown here is derived from an EMBL/GenBank/DDBJ whole genome shotgun (WGS) entry which is preliminary data.</text>
</comment>
<dbReference type="PROSITE" id="PS50166">
    <property type="entry name" value="IMPORTIN_B_NT"/>
    <property type="match status" value="1"/>
</dbReference>
<feature type="domain" description="Importin N-terminal" evidence="1">
    <location>
        <begin position="21"/>
        <end position="103"/>
    </location>
</feature>
<dbReference type="OMA" id="NDITECH"/>
<dbReference type="AlphaFoldDB" id="A0A8S1KZC5"/>